<feature type="compositionally biased region" description="Low complexity" evidence="1">
    <location>
        <begin position="142"/>
        <end position="157"/>
    </location>
</feature>
<evidence type="ECO:0000313" key="3">
    <source>
        <dbReference type="Proteomes" id="UP000002630"/>
    </source>
</evidence>
<feature type="compositionally biased region" description="Basic and acidic residues" evidence="1">
    <location>
        <begin position="168"/>
        <end position="188"/>
    </location>
</feature>
<gene>
    <name evidence="2" type="ORF">Esi_0226_0008</name>
</gene>
<reference evidence="2 3" key="1">
    <citation type="journal article" date="2010" name="Nature">
        <title>The Ectocarpus genome and the independent evolution of multicellularity in brown algae.</title>
        <authorList>
            <person name="Cock J.M."/>
            <person name="Sterck L."/>
            <person name="Rouze P."/>
            <person name="Scornet D."/>
            <person name="Allen A.E."/>
            <person name="Amoutzias G."/>
            <person name="Anthouard V."/>
            <person name="Artiguenave F."/>
            <person name="Aury J.M."/>
            <person name="Badger J.H."/>
            <person name="Beszteri B."/>
            <person name="Billiau K."/>
            <person name="Bonnet E."/>
            <person name="Bothwell J.H."/>
            <person name="Bowler C."/>
            <person name="Boyen C."/>
            <person name="Brownlee C."/>
            <person name="Carrano C.J."/>
            <person name="Charrier B."/>
            <person name="Cho G.Y."/>
            <person name="Coelho S.M."/>
            <person name="Collen J."/>
            <person name="Corre E."/>
            <person name="Da Silva C."/>
            <person name="Delage L."/>
            <person name="Delaroque N."/>
            <person name="Dittami S.M."/>
            <person name="Doulbeau S."/>
            <person name="Elias M."/>
            <person name="Farnham G."/>
            <person name="Gachon C.M."/>
            <person name="Gschloessl B."/>
            <person name="Heesch S."/>
            <person name="Jabbari K."/>
            <person name="Jubin C."/>
            <person name="Kawai H."/>
            <person name="Kimura K."/>
            <person name="Kloareg B."/>
            <person name="Kupper F.C."/>
            <person name="Lang D."/>
            <person name="Le Bail A."/>
            <person name="Leblanc C."/>
            <person name="Lerouge P."/>
            <person name="Lohr M."/>
            <person name="Lopez P.J."/>
            <person name="Martens C."/>
            <person name="Maumus F."/>
            <person name="Michel G."/>
            <person name="Miranda-Saavedra D."/>
            <person name="Morales J."/>
            <person name="Moreau H."/>
            <person name="Motomura T."/>
            <person name="Nagasato C."/>
            <person name="Napoli C.A."/>
            <person name="Nelson D.R."/>
            <person name="Nyvall-Collen P."/>
            <person name="Peters A.F."/>
            <person name="Pommier C."/>
            <person name="Potin P."/>
            <person name="Poulain J."/>
            <person name="Quesneville H."/>
            <person name="Read B."/>
            <person name="Rensing S.A."/>
            <person name="Ritter A."/>
            <person name="Rousvoal S."/>
            <person name="Samanta M."/>
            <person name="Samson G."/>
            <person name="Schroeder D.C."/>
            <person name="Segurens B."/>
            <person name="Strittmatter M."/>
            <person name="Tonon T."/>
            <person name="Tregear J.W."/>
            <person name="Valentin K."/>
            <person name="von Dassow P."/>
            <person name="Yamagishi T."/>
            <person name="Van de Peer Y."/>
            <person name="Wincker P."/>
        </authorList>
    </citation>
    <scope>NUCLEOTIDE SEQUENCE [LARGE SCALE GENOMIC DNA]</scope>
    <source>
        <strain evidence="3">Ec32 / CCAP1310/4</strain>
    </source>
</reference>
<organism evidence="2 3">
    <name type="scientific">Ectocarpus siliculosus</name>
    <name type="common">Brown alga</name>
    <name type="synonym">Conferva siliculosa</name>
    <dbReference type="NCBI Taxonomy" id="2880"/>
    <lineage>
        <taxon>Eukaryota</taxon>
        <taxon>Sar</taxon>
        <taxon>Stramenopiles</taxon>
        <taxon>Ochrophyta</taxon>
        <taxon>PX clade</taxon>
        <taxon>Phaeophyceae</taxon>
        <taxon>Ectocarpales</taxon>
        <taxon>Ectocarpaceae</taxon>
        <taxon>Ectocarpus</taxon>
    </lineage>
</organism>
<protein>
    <submittedName>
        <fullName evidence="2">Uncharacterized protein</fullName>
    </submittedName>
</protein>
<evidence type="ECO:0000256" key="1">
    <source>
        <dbReference type="SAM" id="MobiDB-lite"/>
    </source>
</evidence>
<accession>D7FRZ8</accession>
<evidence type="ECO:0000313" key="2">
    <source>
        <dbReference type="EMBL" id="CBJ30939.1"/>
    </source>
</evidence>
<dbReference type="EMBL" id="FN649751">
    <property type="protein sequence ID" value="CBJ30939.1"/>
    <property type="molecule type" value="Genomic_DNA"/>
</dbReference>
<keyword evidence="3" id="KW-1185">Reference proteome</keyword>
<proteinExistence type="predicted"/>
<dbReference type="AlphaFoldDB" id="D7FRZ8"/>
<name>D7FRZ8_ECTSI</name>
<feature type="region of interest" description="Disordered" evidence="1">
    <location>
        <begin position="128"/>
        <end position="188"/>
    </location>
</feature>
<dbReference type="Proteomes" id="UP000002630">
    <property type="component" value="Linkage Group LG26"/>
</dbReference>
<dbReference type="EMBL" id="FN648405">
    <property type="protein sequence ID" value="CBJ30939.1"/>
    <property type="molecule type" value="Genomic_DNA"/>
</dbReference>
<dbReference type="InParanoid" id="D7FRZ8"/>
<sequence length="295" mass="31282">MGEDGLGDVMCLSAGRAFRPACSTAFRTNLSTYLCTWVGLLPSAVSCSCSCLLLYGQGLLQTLPGDFTPHEKEASLWSGPSSMLPVQQVSYVQMCEVEGVRVDGVGCTSFAAFKPALDVGSFSIPEDWCKSPGSDETDPPGDADGTAGSDDSGSAATHTDGDDEACSDDERADDRTKGRAAEEAARREELEVVRWSRRRGERMCHSAKGTVRQARARCPPGAQAVKPQFLENERRESCHAPFTLADAAQKVDSLPLASAGLGIHDDFVGSGGVLGVGFDLGLQASNRCQSTCIFR</sequence>